<dbReference type="AlphaFoldDB" id="A0A7Y2M0Y2"/>
<dbReference type="Proteomes" id="UP000543598">
    <property type="component" value="Unassembled WGS sequence"/>
</dbReference>
<accession>A0A7Y2M0Y2</accession>
<evidence type="ECO:0000313" key="3">
    <source>
        <dbReference type="Proteomes" id="UP000543598"/>
    </source>
</evidence>
<evidence type="ECO:0000313" key="2">
    <source>
        <dbReference type="EMBL" id="NNH04172.1"/>
    </source>
</evidence>
<organism evidence="2 3">
    <name type="scientific">Microbacterium ulmi</name>
    <dbReference type="NCBI Taxonomy" id="179095"/>
    <lineage>
        <taxon>Bacteria</taxon>
        <taxon>Bacillati</taxon>
        <taxon>Actinomycetota</taxon>
        <taxon>Actinomycetes</taxon>
        <taxon>Micrococcales</taxon>
        <taxon>Microbacteriaceae</taxon>
        <taxon>Microbacterium</taxon>
    </lineage>
</organism>
<reference evidence="2 3" key="1">
    <citation type="submission" date="2020-05" db="EMBL/GenBank/DDBJ databases">
        <title>MicrobeNet Type strains.</title>
        <authorList>
            <person name="Nicholson A.C."/>
        </authorList>
    </citation>
    <scope>NUCLEOTIDE SEQUENCE [LARGE SCALE GENOMIC DNA]</scope>
    <source>
        <strain evidence="2 3">JCM 14282</strain>
    </source>
</reference>
<keyword evidence="3" id="KW-1185">Reference proteome</keyword>
<evidence type="ECO:0000256" key="1">
    <source>
        <dbReference type="SAM" id="MobiDB-lite"/>
    </source>
</evidence>
<feature type="region of interest" description="Disordered" evidence="1">
    <location>
        <begin position="1"/>
        <end position="33"/>
    </location>
</feature>
<dbReference type="EMBL" id="JABEMB010000012">
    <property type="protein sequence ID" value="NNH04172.1"/>
    <property type="molecule type" value="Genomic_DNA"/>
</dbReference>
<name>A0A7Y2M0Y2_9MICO</name>
<gene>
    <name evidence="2" type="ORF">HLA99_09950</name>
</gene>
<proteinExistence type="predicted"/>
<feature type="compositionally biased region" description="Basic and acidic residues" evidence="1">
    <location>
        <begin position="1"/>
        <end position="16"/>
    </location>
</feature>
<dbReference type="RefSeq" id="WP_167039308.1">
    <property type="nucleotide sequence ID" value="NZ_BAAANA010000001.1"/>
</dbReference>
<sequence>MSDFRERNPDDEREVPIDDQDEFDSPDATLDPEERIELRETLALELEQFEGGIQG</sequence>
<protein>
    <submittedName>
        <fullName evidence="2">Uncharacterized protein</fullName>
    </submittedName>
</protein>
<comment type="caution">
    <text evidence="2">The sequence shown here is derived from an EMBL/GenBank/DDBJ whole genome shotgun (WGS) entry which is preliminary data.</text>
</comment>